<dbReference type="PROSITE" id="PS51781">
    <property type="entry name" value="SH3B"/>
    <property type="match status" value="2"/>
</dbReference>
<reference evidence="2 3" key="1">
    <citation type="submission" date="2018-07" db="EMBL/GenBank/DDBJ databases">
        <title>Genomic Encyclopedia of Type Strains, Phase III (KMG-III): the genomes of soil and plant-associated and newly described type strains.</title>
        <authorList>
            <person name="Whitman W."/>
        </authorList>
    </citation>
    <scope>NUCLEOTIDE SEQUENCE [LARGE SCALE GENOMIC DNA]</scope>
    <source>
        <strain evidence="2 3">CECT 7287</strain>
    </source>
</reference>
<evidence type="ECO:0000259" key="1">
    <source>
        <dbReference type="PROSITE" id="PS51781"/>
    </source>
</evidence>
<proteinExistence type="predicted"/>
<feature type="domain" description="SH3b" evidence="1">
    <location>
        <begin position="52"/>
        <end position="115"/>
    </location>
</feature>
<dbReference type="PANTHER" id="PTHR34408:SF1">
    <property type="entry name" value="GLYCOSYL HYDROLASE FAMILY 19 DOMAIN-CONTAINING PROTEIN HI_1415"/>
    <property type="match status" value="1"/>
</dbReference>
<dbReference type="Gene3D" id="2.30.30.40">
    <property type="entry name" value="SH3 Domains"/>
    <property type="match status" value="2"/>
</dbReference>
<name>A0A3D9IK87_9BACL</name>
<accession>A0A3D9IK87</accession>
<keyword evidence="3" id="KW-1185">Reference proteome</keyword>
<dbReference type="EMBL" id="QRDZ01000028">
    <property type="protein sequence ID" value="RED61929.1"/>
    <property type="molecule type" value="Genomic_DNA"/>
</dbReference>
<dbReference type="Proteomes" id="UP000256977">
    <property type="component" value="Unassembled WGS sequence"/>
</dbReference>
<organism evidence="2 3">
    <name type="scientific">Cohnella phaseoli</name>
    <dbReference type="NCBI Taxonomy" id="456490"/>
    <lineage>
        <taxon>Bacteria</taxon>
        <taxon>Bacillati</taxon>
        <taxon>Bacillota</taxon>
        <taxon>Bacilli</taxon>
        <taxon>Bacillales</taxon>
        <taxon>Paenibacillaceae</taxon>
        <taxon>Cohnella</taxon>
    </lineage>
</organism>
<comment type="caution">
    <text evidence="2">The sequence shown here is derived from an EMBL/GenBank/DDBJ whole genome shotgun (WGS) entry which is preliminary data.</text>
</comment>
<dbReference type="AlphaFoldDB" id="A0A3D9IK87"/>
<dbReference type="PANTHER" id="PTHR34408">
    <property type="entry name" value="FAMILY PROTEIN, PUTATIVE-RELATED"/>
    <property type="match status" value="1"/>
</dbReference>
<dbReference type="NCBIfam" id="TIGR02867">
    <property type="entry name" value="spore_II_P"/>
    <property type="match status" value="1"/>
</dbReference>
<evidence type="ECO:0000313" key="3">
    <source>
        <dbReference type="Proteomes" id="UP000256977"/>
    </source>
</evidence>
<evidence type="ECO:0000313" key="2">
    <source>
        <dbReference type="EMBL" id="RED61929.1"/>
    </source>
</evidence>
<gene>
    <name evidence="2" type="ORF">DFP98_12838</name>
</gene>
<sequence length="394" mass="42750">MIFRQIASTAAVAVLLLFVAFIPVYGASPSVAPAGNTDMANSRIIANNSSSTKGSVVKIVDVTNLRSGPGLDYDIVGKAVPGVTLPIVDTTGDWYVVPLPSGERAYVANWVVETETPLRYVVFVDKTNLRSGPGLEHDIVGKAASGDTLPIAGVEGDWYIVTLSGGKQAYVANWVVRTNLDEREAPKVYIYHTHNRESWKNVARNVTGSSVDDTEINITLVGGHLGEKLTKSGIRSLVETEDFMERLKTQKLGFSQSYAESRKAVTKAMKANPSLAYFFDIHRDADVPRKNTTVTIKGKSYARILFVIGTAHPNHAANQKLANELDKRLNKKYPGLSRGVISKSVHQGNGEYNQSLSPGSLLLEIGGANNTLEETKLAAEAFSDVFSAYYKSLK</sequence>
<dbReference type="InterPro" id="IPR010897">
    <property type="entry name" value="Spore_II_P"/>
</dbReference>
<dbReference type="InterPro" id="IPR052354">
    <property type="entry name" value="Cell_Wall_Dynamics_Protein"/>
</dbReference>
<dbReference type="Pfam" id="PF07454">
    <property type="entry name" value="SpoIIP"/>
    <property type="match status" value="1"/>
</dbReference>
<dbReference type="SMART" id="SM00287">
    <property type="entry name" value="SH3b"/>
    <property type="match status" value="2"/>
</dbReference>
<feature type="domain" description="SH3b" evidence="1">
    <location>
        <begin position="116"/>
        <end position="179"/>
    </location>
</feature>
<protein>
    <submittedName>
        <fullName evidence="2">Stage II sporulation protein P</fullName>
    </submittedName>
</protein>
<dbReference type="RefSeq" id="WP_116063958.1">
    <property type="nucleotide sequence ID" value="NZ_QRDZ01000028.1"/>
</dbReference>
<dbReference type="InterPro" id="IPR003646">
    <property type="entry name" value="SH3-like_bac-type"/>
</dbReference>
<dbReference type="Pfam" id="PF08239">
    <property type="entry name" value="SH3_3"/>
    <property type="match status" value="2"/>
</dbReference>
<dbReference type="OrthoDB" id="1633470at2"/>